<dbReference type="GO" id="GO:0008658">
    <property type="term" value="F:penicillin binding"/>
    <property type="evidence" value="ECO:0007669"/>
    <property type="project" value="InterPro"/>
</dbReference>
<dbReference type="Gene3D" id="3.40.710.10">
    <property type="entry name" value="DD-peptidase/beta-lactamase superfamily"/>
    <property type="match status" value="1"/>
</dbReference>
<name>A0A7W3J3I1_9ACTN</name>
<dbReference type="PANTHER" id="PTHR30627">
    <property type="entry name" value="PEPTIDOGLYCAN D,D-TRANSPEPTIDASE"/>
    <property type="match status" value="1"/>
</dbReference>
<dbReference type="SUPFAM" id="SSF56601">
    <property type="entry name" value="beta-lactamase/transpeptidase-like"/>
    <property type="match status" value="1"/>
</dbReference>
<dbReference type="InterPro" id="IPR001460">
    <property type="entry name" value="PCN-bd_Tpept"/>
</dbReference>
<feature type="domain" description="Penicillin binding protein A dimerisation" evidence="2">
    <location>
        <begin position="52"/>
        <end position="133"/>
    </location>
</feature>
<dbReference type="GO" id="GO:0071972">
    <property type="term" value="F:peptidoglycan L,D-transpeptidase activity"/>
    <property type="evidence" value="ECO:0007669"/>
    <property type="project" value="TreeGrafter"/>
</dbReference>
<comment type="caution">
    <text evidence="3">The sequence shown here is derived from an EMBL/GenBank/DDBJ whole genome shotgun (WGS) entry which is preliminary data.</text>
</comment>
<sequence>MNKPIRTISLFCLLLFLALMVNATYLQYYKAGDLNNDPRNRRVIEASYSRERGAILVGRDPVAESVKSDDQYKFQRTYAQPFKYAPITGYFSYYSQTGIEQKQNDVLSGDDSLLFVTKLVDLLSNNASKGGSVQLTINPDAQTAAYDGLTALGADVQGAVVAIEPSTGKILALASTPSYDPNKLASHDLTQVSQDYNRLNQDPREPLQDRAIQTILPPGSTFKLVTAAAALESGNFNPDSQVPGGTTLDLPQTTHDLHNENGSSCGGDRITLTQALDVSCNVTFGWLGLQLGDDKLRDQAEKFGFGQHYLDDLSPQAISRFPDGDVSPPNTALSAIGQYDVAATPLQMALISAGIANGGTVMKPYLVDEVQSPELDVLNKTEPSEFSQAISSSTARDLTTMMESVVQNGTGTAAQIPGIPVAGKTGTAQSTPDRPPYAWFTSFAPADDPQVAVAVLVQSSSTARSEIAGGLLCAPIAKAVMEAVINQ</sequence>
<dbReference type="InterPro" id="IPR012338">
    <property type="entry name" value="Beta-lactam/transpept-like"/>
</dbReference>
<accession>A0A7W3J3I1</accession>
<organism evidence="3 4">
    <name type="scientific">Nocardioides ginsengisegetis</name>
    <dbReference type="NCBI Taxonomy" id="661491"/>
    <lineage>
        <taxon>Bacteria</taxon>
        <taxon>Bacillati</taxon>
        <taxon>Actinomycetota</taxon>
        <taxon>Actinomycetes</taxon>
        <taxon>Propionibacteriales</taxon>
        <taxon>Nocardioidaceae</taxon>
        <taxon>Nocardioides</taxon>
    </lineage>
</organism>
<reference evidence="3 4" key="1">
    <citation type="submission" date="2020-07" db="EMBL/GenBank/DDBJ databases">
        <title>Sequencing the genomes of 1000 actinobacteria strains.</title>
        <authorList>
            <person name="Klenk H.-P."/>
        </authorList>
    </citation>
    <scope>NUCLEOTIDE SEQUENCE [LARGE SCALE GENOMIC DNA]</scope>
    <source>
        <strain evidence="3 4">DSM 21349</strain>
    </source>
</reference>
<dbReference type="EC" id="2.4.1.129" evidence="3"/>
<keyword evidence="4" id="KW-1185">Reference proteome</keyword>
<dbReference type="EMBL" id="JACGXA010000003">
    <property type="protein sequence ID" value="MBA8805630.1"/>
    <property type="molecule type" value="Genomic_DNA"/>
</dbReference>
<dbReference type="GO" id="GO:0016757">
    <property type="term" value="F:glycosyltransferase activity"/>
    <property type="evidence" value="ECO:0007669"/>
    <property type="project" value="UniProtKB-KW"/>
</dbReference>
<dbReference type="GO" id="GO:0071555">
    <property type="term" value="P:cell wall organization"/>
    <property type="evidence" value="ECO:0007669"/>
    <property type="project" value="TreeGrafter"/>
</dbReference>
<dbReference type="InterPro" id="IPR050515">
    <property type="entry name" value="Beta-lactam/transpept"/>
</dbReference>
<evidence type="ECO:0000259" key="2">
    <source>
        <dbReference type="Pfam" id="PF21922"/>
    </source>
</evidence>
<protein>
    <submittedName>
        <fullName evidence="3">Peptidoglycan glycosyltransferase</fullName>
        <ecNumber evidence="3">2.4.1.129</ecNumber>
    </submittedName>
</protein>
<dbReference type="Pfam" id="PF21922">
    <property type="entry name" value="PBP_dimer_2"/>
    <property type="match status" value="1"/>
</dbReference>
<gene>
    <name evidence="3" type="ORF">FB382_003975</name>
</gene>
<dbReference type="GO" id="GO:0005886">
    <property type="term" value="C:plasma membrane"/>
    <property type="evidence" value="ECO:0007669"/>
    <property type="project" value="TreeGrafter"/>
</dbReference>
<dbReference type="PANTHER" id="PTHR30627:SF24">
    <property type="entry name" value="PENICILLIN-BINDING PROTEIN 4B"/>
    <property type="match status" value="1"/>
</dbReference>
<dbReference type="RefSeq" id="WP_182541677.1">
    <property type="nucleotide sequence ID" value="NZ_JACGXA010000003.1"/>
</dbReference>
<dbReference type="Pfam" id="PF00905">
    <property type="entry name" value="Transpeptidase"/>
    <property type="match status" value="1"/>
</dbReference>
<dbReference type="AlphaFoldDB" id="A0A7W3J3I1"/>
<proteinExistence type="predicted"/>
<dbReference type="InterPro" id="IPR054120">
    <property type="entry name" value="PBPA_dimer"/>
</dbReference>
<evidence type="ECO:0000313" key="3">
    <source>
        <dbReference type="EMBL" id="MBA8805630.1"/>
    </source>
</evidence>
<dbReference type="Proteomes" id="UP000580910">
    <property type="component" value="Unassembled WGS sequence"/>
</dbReference>
<keyword evidence="3" id="KW-0808">Transferase</keyword>
<feature type="domain" description="Penicillin-binding protein transpeptidase" evidence="1">
    <location>
        <begin position="158"/>
        <end position="482"/>
    </location>
</feature>
<dbReference type="Gene3D" id="3.90.1310.10">
    <property type="entry name" value="Penicillin-binding protein 2a (Domain 2)"/>
    <property type="match status" value="1"/>
</dbReference>
<keyword evidence="3" id="KW-0328">Glycosyltransferase</keyword>
<evidence type="ECO:0000259" key="1">
    <source>
        <dbReference type="Pfam" id="PF00905"/>
    </source>
</evidence>
<evidence type="ECO:0000313" key="4">
    <source>
        <dbReference type="Proteomes" id="UP000580910"/>
    </source>
</evidence>